<feature type="compositionally biased region" description="Low complexity" evidence="1">
    <location>
        <begin position="493"/>
        <end position="506"/>
    </location>
</feature>
<evidence type="ECO:0000313" key="2">
    <source>
        <dbReference type="EMBL" id="KNZ64585.1"/>
    </source>
</evidence>
<accession>A0A0L6VWD4</accession>
<gene>
    <name evidence="2" type="ORF">VP01_1011g2</name>
</gene>
<sequence length="553" mass="62192">MLQPSCHPNLTLCTVTVHQILVESLLENGWTNSRSFLGLSTCELQAVGHVLFVVFVTNMSVQSCSHQQNHPTNPVAAFLDSPWQCMSYSCCIPIPKHKLAPSTPPDQFQAPILSKNTFYQISLGFEILSLATAICSTGKTSYAFTVNQGSFFPTPPLFNWLLQVGRILVVSVTCFFFFFLISSISPSCLQFSSQHIWCTSCEFYFSPFPYVLPISYIEAVCRTSQSFFIYGSQHFCVFHLTAHLRFVTIHDLPSLYACRRMWTRKSFVHFPLSVLNIPDFHAMIDNDIFSLFLEVVSRTVVCVASHISPNLHPDSFGVDRSASVAMFAGSCQHRELRIQESSRTQPGSCDHRSATSGSVGLLRLLCIPLMIMVARCRCDEWIELKCILPLHRIPLKKTKQTQQKHTKNQLTTYTTLNTHTHTHTHSIHPPATIIMSANDYYKLSLLPLSLPKTTSTTTDPWIPNPHSKGPQQPQYGPPQQQGGYYPPPGGPPQGYQPQQQQPYAAYPQQPVSTRILTSRLSVPRLLTSLEPHICRSMFNSPRRKRAVVAQTDV</sequence>
<dbReference type="EMBL" id="LAVV01000133">
    <property type="protein sequence ID" value="KNZ64585.1"/>
    <property type="molecule type" value="Genomic_DNA"/>
</dbReference>
<comment type="caution">
    <text evidence="2">The sequence shown here is derived from an EMBL/GenBank/DDBJ whole genome shotgun (WGS) entry which is preliminary data.</text>
</comment>
<dbReference type="Proteomes" id="UP000037035">
    <property type="component" value="Unassembled WGS sequence"/>
</dbReference>
<feature type="region of interest" description="Disordered" evidence="1">
    <location>
        <begin position="454"/>
        <end position="506"/>
    </location>
</feature>
<evidence type="ECO:0000256" key="1">
    <source>
        <dbReference type="SAM" id="MobiDB-lite"/>
    </source>
</evidence>
<protein>
    <submittedName>
        <fullName evidence="2">Uncharacterized protein</fullName>
    </submittedName>
</protein>
<name>A0A0L6VWD4_9BASI</name>
<feature type="compositionally biased region" description="Low complexity" evidence="1">
    <location>
        <begin position="469"/>
        <end position="484"/>
    </location>
</feature>
<proteinExistence type="predicted"/>
<reference evidence="2 3" key="1">
    <citation type="submission" date="2015-08" db="EMBL/GenBank/DDBJ databases">
        <title>Next Generation Sequencing and Analysis of the Genome of Puccinia sorghi L Schw, the Causal Agent of Maize Common Rust.</title>
        <authorList>
            <person name="Rochi L."/>
            <person name="Burguener G."/>
            <person name="Darino M."/>
            <person name="Turjanski A."/>
            <person name="Kreff E."/>
            <person name="Dieguez M.J."/>
            <person name="Sacco F."/>
        </authorList>
    </citation>
    <scope>NUCLEOTIDE SEQUENCE [LARGE SCALE GENOMIC DNA]</scope>
    <source>
        <strain evidence="2 3">RO10H11247</strain>
    </source>
</reference>
<keyword evidence="3" id="KW-1185">Reference proteome</keyword>
<dbReference type="VEuPathDB" id="FungiDB:VP01_1011g2"/>
<evidence type="ECO:0000313" key="3">
    <source>
        <dbReference type="Proteomes" id="UP000037035"/>
    </source>
</evidence>
<dbReference type="AlphaFoldDB" id="A0A0L6VWD4"/>
<organism evidence="2 3">
    <name type="scientific">Puccinia sorghi</name>
    <dbReference type="NCBI Taxonomy" id="27349"/>
    <lineage>
        <taxon>Eukaryota</taxon>
        <taxon>Fungi</taxon>
        <taxon>Dikarya</taxon>
        <taxon>Basidiomycota</taxon>
        <taxon>Pucciniomycotina</taxon>
        <taxon>Pucciniomycetes</taxon>
        <taxon>Pucciniales</taxon>
        <taxon>Pucciniaceae</taxon>
        <taxon>Puccinia</taxon>
    </lineage>
</organism>